<sequence>FDCSSASSCRPSNSRPPLLSRISTTEVDESLFGKPKCNRSKMLGCQWVLRGACHETGECFLEPVNHSRRSTLVPLTQGHVLTESTITTYAWRSYRLAGHSYTHLCVNHSASFVDKQMKANTQIIETLWKQAQAKHGGWTSACRKGYRPPLLCKKMVRDERGPAGTVVNLMAMIRLVPEGLSHLRVRFRHIIDEVGRMADVQVGVTMVFQTVITAPLVRYDHAVHEDVEKRERVNIEGDHENEYSKSEARDEKEMKRLRELLSIIDDAARVAEQHDLKLKMAQRFTVALEDISSPYEELYNQKSRRISN</sequence>
<keyword evidence="3" id="KW-1185">Reference proteome</keyword>
<evidence type="ECO:0000259" key="1">
    <source>
        <dbReference type="SMART" id="SM01126"/>
    </source>
</evidence>
<reference evidence="2 3" key="1">
    <citation type="journal article" date="2014" name="Nat. Genet.">
        <title>Genome and transcriptome of the porcine whipworm Trichuris suis.</title>
        <authorList>
            <person name="Jex A.R."/>
            <person name="Nejsum P."/>
            <person name="Schwarz E.M."/>
            <person name="Hu L."/>
            <person name="Young N.D."/>
            <person name="Hall R.S."/>
            <person name="Korhonen P.K."/>
            <person name="Liao S."/>
            <person name="Thamsborg S."/>
            <person name="Xia J."/>
            <person name="Xu P."/>
            <person name="Wang S."/>
            <person name="Scheerlinck J.P."/>
            <person name="Hofmann A."/>
            <person name="Sternberg P.W."/>
            <person name="Wang J."/>
            <person name="Gasser R.B."/>
        </authorList>
    </citation>
    <scope>NUCLEOTIDE SEQUENCE [LARGE SCALE GENOMIC DNA]</scope>
    <source>
        <strain evidence="2">DCEP-RM93M</strain>
    </source>
</reference>
<dbReference type="InterPro" id="IPR024445">
    <property type="entry name" value="Tnp_ISXO2-like"/>
</dbReference>
<feature type="non-terminal residue" evidence="2">
    <location>
        <position position="308"/>
    </location>
</feature>
<organism evidence="2 3">
    <name type="scientific">Trichuris suis</name>
    <name type="common">pig whipworm</name>
    <dbReference type="NCBI Taxonomy" id="68888"/>
    <lineage>
        <taxon>Eukaryota</taxon>
        <taxon>Metazoa</taxon>
        <taxon>Ecdysozoa</taxon>
        <taxon>Nematoda</taxon>
        <taxon>Enoplea</taxon>
        <taxon>Dorylaimia</taxon>
        <taxon>Trichinellida</taxon>
        <taxon>Trichuridae</taxon>
        <taxon>Trichuris</taxon>
    </lineage>
</organism>
<feature type="non-terminal residue" evidence="2">
    <location>
        <position position="1"/>
    </location>
</feature>
<dbReference type="PANTHER" id="PTHR47163:SF2">
    <property type="entry name" value="SI:DKEY-17M8.2"/>
    <property type="match status" value="1"/>
</dbReference>
<evidence type="ECO:0000313" key="2">
    <source>
        <dbReference type="EMBL" id="KFD47503.1"/>
    </source>
</evidence>
<dbReference type="Proteomes" id="UP000030764">
    <property type="component" value="Unassembled WGS sequence"/>
</dbReference>
<name>A0A085LRA7_9BILA</name>
<feature type="domain" description="ISXO2-like transposase" evidence="1">
    <location>
        <begin position="17"/>
        <end position="141"/>
    </location>
</feature>
<dbReference type="PANTHER" id="PTHR47163">
    <property type="entry name" value="DDE_TNP_IS1595 DOMAIN-CONTAINING PROTEIN"/>
    <property type="match status" value="1"/>
</dbReference>
<proteinExistence type="predicted"/>
<protein>
    <recommendedName>
        <fullName evidence="1">ISXO2-like transposase domain-containing protein</fullName>
    </recommendedName>
</protein>
<dbReference type="EMBL" id="KL363324">
    <property type="protein sequence ID" value="KFD47503.1"/>
    <property type="molecule type" value="Genomic_DNA"/>
</dbReference>
<gene>
    <name evidence="2" type="ORF">M513_11597</name>
</gene>
<accession>A0A085LRA7</accession>
<dbReference type="InterPro" id="IPR053164">
    <property type="entry name" value="IS1016-like_transposase"/>
</dbReference>
<dbReference type="SMART" id="SM01126">
    <property type="entry name" value="DDE_Tnp_IS1595"/>
    <property type="match status" value="1"/>
</dbReference>
<dbReference type="Pfam" id="PF12762">
    <property type="entry name" value="DDE_Tnp_IS1595"/>
    <property type="match status" value="1"/>
</dbReference>
<dbReference type="AlphaFoldDB" id="A0A085LRA7"/>
<evidence type="ECO:0000313" key="3">
    <source>
        <dbReference type="Proteomes" id="UP000030764"/>
    </source>
</evidence>